<evidence type="ECO:0000313" key="1">
    <source>
        <dbReference type="EMBL" id="CAK9133809.1"/>
    </source>
</evidence>
<dbReference type="Proteomes" id="UP001642360">
    <property type="component" value="Unassembled WGS sequence"/>
</dbReference>
<dbReference type="EMBL" id="CAUOFW020000197">
    <property type="protein sequence ID" value="CAK9133809.1"/>
    <property type="molecule type" value="Genomic_DNA"/>
</dbReference>
<proteinExistence type="predicted"/>
<gene>
    <name evidence="1" type="ORF">ILEXP_LOCUS732</name>
</gene>
<feature type="non-terminal residue" evidence="1">
    <location>
        <position position="1"/>
    </location>
</feature>
<protein>
    <submittedName>
        <fullName evidence="1">Uncharacterized protein</fullName>
    </submittedName>
</protein>
<organism evidence="1 2">
    <name type="scientific">Ilex paraguariensis</name>
    <name type="common">yerba mate</name>
    <dbReference type="NCBI Taxonomy" id="185542"/>
    <lineage>
        <taxon>Eukaryota</taxon>
        <taxon>Viridiplantae</taxon>
        <taxon>Streptophyta</taxon>
        <taxon>Embryophyta</taxon>
        <taxon>Tracheophyta</taxon>
        <taxon>Spermatophyta</taxon>
        <taxon>Magnoliopsida</taxon>
        <taxon>eudicotyledons</taxon>
        <taxon>Gunneridae</taxon>
        <taxon>Pentapetalae</taxon>
        <taxon>asterids</taxon>
        <taxon>campanulids</taxon>
        <taxon>Aquifoliales</taxon>
        <taxon>Aquifoliaceae</taxon>
        <taxon>Ilex</taxon>
    </lineage>
</organism>
<accession>A0ABC8QSS1</accession>
<dbReference type="AlphaFoldDB" id="A0ABC8QSS1"/>
<reference evidence="1 2" key="1">
    <citation type="submission" date="2024-02" db="EMBL/GenBank/DDBJ databases">
        <authorList>
            <person name="Vignale AGUSTIN F."/>
            <person name="Sosa J E."/>
            <person name="Modenutti C."/>
        </authorList>
    </citation>
    <scope>NUCLEOTIDE SEQUENCE [LARGE SCALE GENOMIC DNA]</scope>
</reference>
<evidence type="ECO:0000313" key="2">
    <source>
        <dbReference type="Proteomes" id="UP001642360"/>
    </source>
</evidence>
<keyword evidence="2" id="KW-1185">Reference proteome</keyword>
<name>A0ABC8QSS1_9AQUA</name>
<comment type="caution">
    <text evidence="1">The sequence shown here is derived from an EMBL/GenBank/DDBJ whole genome shotgun (WGS) entry which is preliminary data.</text>
</comment>
<sequence>VFSRTGSVQKLAPNSWYRLAQNINRAPLRLSAPIEFGAGAVRRSPKIFGALAKARLLPPLLEPERSRSGGL</sequence>